<dbReference type="EMBL" id="JBHULT010000006">
    <property type="protein sequence ID" value="MFD2517613.1"/>
    <property type="molecule type" value="Genomic_DNA"/>
</dbReference>
<gene>
    <name evidence="6" type="ORF">ACFSTG_06885</name>
</gene>
<dbReference type="InterPro" id="IPR000866">
    <property type="entry name" value="AhpC/TSA"/>
</dbReference>
<evidence type="ECO:0000313" key="7">
    <source>
        <dbReference type="Proteomes" id="UP001597468"/>
    </source>
</evidence>
<evidence type="ECO:0000259" key="5">
    <source>
        <dbReference type="PROSITE" id="PS51352"/>
    </source>
</evidence>
<reference evidence="7" key="1">
    <citation type="journal article" date="2019" name="Int. J. Syst. Evol. Microbiol.">
        <title>The Global Catalogue of Microorganisms (GCM) 10K type strain sequencing project: providing services to taxonomists for standard genome sequencing and annotation.</title>
        <authorList>
            <consortium name="The Broad Institute Genomics Platform"/>
            <consortium name="The Broad Institute Genome Sequencing Center for Infectious Disease"/>
            <person name="Wu L."/>
            <person name="Ma J."/>
        </authorList>
    </citation>
    <scope>NUCLEOTIDE SEQUENCE [LARGE SCALE GENOMIC DNA]</scope>
    <source>
        <strain evidence="7">KCTC 42585</strain>
    </source>
</reference>
<protein>
    <submittedName>
        <fullName evidence="6">Redoxin domain-containing protein</fullName>
    </submittedName>
</protein>
<dbReference type="PROSITE" id="PS00194">
    <property type="entry name" value="THIOREDOXIN_1"/>
    <property type="match status" value="1"/>
</dbReference>
<proteinExistence type="predicted"/>
<accession>A0ABW5IW72</accession>
<organism evidence="6 7">
    <name type="scientific">Salinimicrobium flavum</name>
    <dbReference type="NCBI Taxonomy" id="1737065"/>
    <lineage>
        <taxon>Bacteria</taxon>
        <taxon>Pseudomonadati</taxon>
        <taxon>Bacteroidota</taxon>
        <taxon>Flavobacteriia</taxon>
        <taxon>Flavobacteriales</taxon>
        <taxon>Flavobacteriaceae</taxon>
        <taxon>Salinimicrobium</taxon>
    </lineage>
</organism>
<evidence type="ECO:0000256" key="1">
    <source>
        <dbReference type="ARBA" id="ARBA00004196"/>
    </source>
</evidence>
<dbReference type="PANTHER" id="PTHR42852:SF6">
    <property type="entry name" value="THIOL:DISULFIDE INTERCHANGE PROTEIN DSBE"/>
    <property type="match status" value="1"/>
</dbReference>
<dbReference type="InterPro" id="IPR025380">
    <property type="entry name" value="DUF4369"/>
</dbReference>
<feature type="domain" description="Thioredoxin" evidence="5">
    <location>
        <begin position="194"/>
        <end position="332"/>
    </location>
</feature>
<name>A0ABW5IW72_9FLAO</name>
<dbReference type="Pfam" id="PF00578">
    <property type="entry name" value="AhpC-TSA"/>
    <property type="match status" value="1"/>
</dbReference>
<keyword evidence="3" id="KW-1015">Disulfide bond</keyword>
<dbReference type="InterPro" id="IPR050553">
    <property type="entry name" value="Thioredoxin_ResA/DsbE_sf"/>
</dbReference>
<dbReference type="CDD" id="cd02966">
    <property type="entry name" value="TlpA_like_family"/>
    <property type="match status" value="1"/>
</dbReference>
<dbReference type="PROSITE" id="PS51352">
    <property type="entry name" value="THIOREDOXIN_2"/>
    <property type="match status" value="1"/>
</dbReference>
<dbReference type="InterPro" id="IPR013766">
    <property type="entry name" value="Thioredoxin_domain"/>
</dbReference>
<dbReference type="InterPro" id="IPR036249">
    <property type="entry name" value="Thioredoxin-like_sf"/>
</dbReference>
<keyword evidence="2" id="KW-0201">Cytochrome c-type biogenesis</keyword>
<dbReference type="Proteomes" id="UP001597468">
    <property type="component" value="Unassembled WGS sequence"/>
</dbReference>
<comment type="caution">
    <text evidence="6">The sequence shown here is derived from an EMBL/GenBank/DDBJ whole genome shotgun (WGS) entry which is preliminary data.</text>
</comment>
<evidence type="ECO:0000256" key="4">
    <source>
        <dbReference type="ARBA" id="ARBA00023284"/>
    </source>
</evidence>
<dbReference type="SUPFAM" id="SSF52833">
    <property type="entry name" value="Thioredoxin-like"/>
    <property type="match status" value="1"/>
</dbReference>
<dbReference type="Gene3D" id="3.40.30.10">
    <property type="entry name" value="Glutaredoxin"/>
    <property type="match status" value="1"/>
</dbReference>
<evidence type="ECO:0000313" key="6">
    <source>
        <dbReference type="EMBL" id="MFD2517613.1"/>
    </source>
</evidence>
<dbReference type="RefSeq" id="WP_380750108.1">
    <property type="nucleotide sequence ID" value="NZ_JBHULT010000006.1"/>
</dbReference>
<dbReference type="InterPro" id="IPR017937">
    <property type="entry name" value="Thioredoxin_CS"/>
</dbReference>
<keyword evidence="7" id="KW-1185">Reference proteome</keyword>
<dbReference type="PROSITE" id="PS51257">
    <property type="entry name" value="PROKAR_LIPOPROTEIN"/>
    <property type="match status" value="1"/>
</dbReference>
<sequence>MKKLFFGILTVLLVSCDEKPQGEFELTGTTSGIDNGTVLYLDHVSTNSLIDSAVVQNNTFSFNTRLTSSPDQVVLRTKDYSHYRFLWLENNPMLFNQTQSDFRRANVTGSETENLAQNLQKGLDSLPRQEHQKREMEFVEDNPNSIVSAKMLAVYVTTWGKEKTKELFDNFSEENRNSEYGKKISKYIELNKDPDIGEQFADFEMKDINGNLQKLSDLKGKAVLLEFWASWCGPCRKENPNLVKTYEEFNPKGFEIFAVSLDEDETSWKKAVETDSLNWEHVSDLAGSANEAKLIYGVHGIPDNFLINEKGFIIGRNLRGEKLDEKLTELLK</sequence>
<dbReference type="Pfam" id="PF14289">
    <property type="entry name" value="DUF4369"/>
    <property type="match status" value="1"/>
</dbReference>
<keyword evidence="4" id="KW-0676">Redox-active center</keyword>
<evidence type="ECO:0000256" key="2">
    <source>
        <dbReference type="ARBA" id="ARBA00022748"/>
    </source>
</evidence>
<dbReference type="PANTHER" id="PTHR42852">
    <property type="entry name" value="THIOL:DISULFIDE INTERCHANGE PROTEIN DSBE"/>
    <property type="match status" value="1"/>
</dbReference>
<evidence type="ECO:0000256" key="3">
    <source>
        <dbReference type="ARBA" id="ARBA00023157"/>
    </source>
</evidence>
<comment type="subcellular location">
    <subcellularLocation>
        <location evidence="1">Cell envelope</location>
    </subcellularLocation>
</comment>